<dbReference type="InterPro" id="IPR001584">
    <property type="entry name" value="Integrase_cat-core"/>
</dbReference>
<feature type="domain" description="Integrase catalytic" evidence="1">
    <location>
        <begin position="114"/>
        <end position="296"/>
    </location>
</feature>
<dbReference type="InterPro" id="IPR050900">
    <property type="entry name" value="Transposase_IS3/IS150/IS904"/>
</dbReference>
<dbReference type="SUPFAM" id="SSF53098">
    <property type="entry name" value="Ribonuclease H-like"/>
    <property type="match status" value="1"/>
</dbReference>
<dbReference type="GO" id="GO:0015074">
    <property type="term" value="P:DNA integration"/>
    <property type="evidence" value="ECO:0007669"/>
    <property type="project" value="InterPro"/>
</dbReference>
<dbReference type="Pfam" id="PF00665">
    <property type="entry name" value="rve"/>
    <property type="match status" value="1"/>
</dbReference>
<proteinExistence type="predicted"/>
<dbReference type="InterPro" id="IPR036397">
    <property type="entry name" value="RNaseH_sf"/>
</dbReference>
<keyword evidence="3" id="KW-1185">Reference proteome</keyword>
<dbReference type="Proteomes" id="UP000316167">
    <property type="component" value="Unassembled WGS sequence"/>
</dbReference>
<dbReference type="GO" id="GO:0003676">
    <property type="term" value="F:nucleic acid binding"/>
    <property type="evidence" value="ECO:0007669"/>
    <property type="project" value="InterPro"/>
</dbReference>
<accession>A0A562SAQ9</accession>
<dbReference type="AlphaFoldDB" id="A0A562SAQ9"/>
<evidence type="ECO:0000313" key="2">
    <source>
        <dbReference type="EMBL" id="TWI77710.1"/>
    </source>
</evidence>
<dbReference type="InterPro" id="IPR048020">
    <property type="entry name" value="Transpos_IS3"/>
</dbReference>
<dbReference type="Pfam" id="PF13565">
    <property type="entry name" value="HTH_32"/>
    <property type="match status" value="1"/>
</dbReference>
<organism evidence="2 3">
    <name type="scientific">Lacibacter cauensis</name>
    <dbReference type="NCBI Taxonomy" id="510947"/>
    <lineage>
        <taxon>Bacteria</taxon>
        <taxon>Pseudomonadati</taxon>
        <taxon>Bacteroidota</taxon>
        <taxon>Chitinophagia</taxon>
        <taxon>Chitinophagales</taxon>
        <taxon>Chitinophagaceae</taxon>
        <taxon>Lacibacter</taxon>
    </lineage>
</organism>
<reference evidence="2 3" key="1">
    <citation type="journal article" date="2015" name="Stand. Genomic Sci.">
        <title>Genomic Encyclopedia of Bacterial and Archaeal Type Strains, Phase III: the genomes of soil and plant-associated and newly described type strains.</title>
        <authorList>
            <person name="Whitman W.B."/>
            <person name="Woyke T."/>
            <person name="Klenk H.P."/>
            <person name="Zhou Y."/>
            <person name="Lilburn T.G."/>
            <person name="Beck B.J."/>
            <person name="De Vos P."/>
            <person name="Vandamme P."/>
            <person name="Eisen J.A."/>
            <person name="Garrity G."/>
            <person name="Hugenholtz P."/>
            <person name="Kyrpides N.C."/>
        </authorList>
    </citation>
    <scope>NUCLEOTIDE SEQUENCE [LARGE SCALE GENOMIC DNA]</scope>
    <source>
        <strain evidence="2 3">CGMCC 1.7271</strain>
    </source>
</reference>
<dbReference type="Gene3D" id="3.30.420.10">
    <property type="entry name" value="Ribonuclease H-like superfamily/Ribonuclease H"/>
    <property type="match status" value="1"/>
</dbReference>
<dbReference type="SUPFAM" id="SSF46689">
    <property type="entry name" value="Homeodomain-like"/>
    <property type="match status" value="1"/>
</dbReference>
<comment type="caution">
    <text evidence="2">The sequence shown here is derived from an EMBL/GenBank/DDBJ whole genome shotgun (WGS) entry which is preliminary data.</text>
</comment>
<dbReference type="PROSITE" id="PS50994">
    <property type="entry name" value="INTEGRASE"/>
    <property type="match status" value="1"/>
</dbReference>
<dbReference type="NCBIfam" id="NF033516">
    <property type="entry name" value="transpos_IS3"/>
    <property type="match status" value="1"/>
</dbReference>
<dbReference type="InterPro" id="IPR009057">
    <property type="entry name" value="Homeodomain-like_sf"/>
</dbReference>
<sequence>MRLTAAEKQEIIWMVERSDLGVNRTLHQLGIPKSTFYKWYRAYIANGLIGLEYKNTGSRQQWNTIPQVEKNLVVSIALEFSELSPRELSCKLSDEQKIFISESSVYRVLKAKGLITSPAHILLAAGNEFDKKTLFVHEMWQTDFTYFKILGWGWYYLSTILDDYSRYIVHWELCNTMKAEDVQLTVKQAIKKAKLGKRQRPVLLSDNGACYVSGELKDYLSAVKIKSIHGRVAHPQTQGKIERYHRSMKNVVKLDNYYHPEQLKEAISEFVEYYNNQRYHESLSNVTPADVYFGRQEEVLKERERIKKASLKKRRQLFLQQKLLHLNKEILSNN</sequence>
<dbReference type="InterPro" id="IPR012337">
    <property type="entry name" value="RNaseH-like_sf"/>
</dbReference>
<evidence type="ECO:0000313" key="3">
    <source>
        <dbReference type="Proteomes" id="UP000316167"/>
    </source>
</evidence>
<gene>
    <name evidence="2" type="ORF">IQ13_4309</name>
</gene>
<dbReference type="PANTHER" id="PTHR46889:SF4">
    <property type="entry name" value="TRANSPOSASE INSO FOR INSERTION SEQUENCE ELEMENT IS911B-RELATED"/>
    <property type="match status" value="1"/>
</dbReference>
<protein>
    <submittedName>
        <fullName evidence="2">Transposase InsO family protein</fullName>
    </submittedName>
</protein>
<dbReference type="EMBL" id="VLLE01000009">
    <property type="protein sequence ID" value="TWI77710.1"/>
    <property type="molecule type" value="Genomic_DNA"/>
</dbReference>
<name>A0A562SAQ9_9BACT</name>
<dbReference type="Pfam" id="PF13333">
    <property type="entry name" value="rve_2"/>
    <property type="match status" value="1"/>
</dbReference>
<evidence type="ECO:0000259" key="1">
    <source>
        <dbReference type="PROSITE" id="PS50994"/>
    </source>
</evidence>
<dbReference type="PANTHER" id="PTHR46889">
    <property type="entry name" value="TRANSPOSASE INSF FOR INSERTION SEQUENCE IS3B-RELATED"/>
    <property type="match status" value="1"/>
</dbReference>